<dbReference type="EMBL" id="FYEZ01000003">
    <property type="protein sequence ID" value="SNC73384.1"/>
    <property type="molecule type" value="Genomic_DNA"/>
</dbReference>
<gene>
    <name evidence="3" type="ORF">SAMN05445756_1938</name>
</gene>
<organism evidence="3 4">
    <name type="scientific">Kytococcus aerolatus</name>
    <dbReference type="NCBI Taxonomy" id="592308"/>
    <lineage>
        <taxon>Bacteria</taxon>
        <taxon>Bacillati</taxon>
        <taxon>Actinomycetota</taxon>
        <taxon>Actinomycetes</taxon>
        <taxon>Micrococcales</taxon>
        <taxon>Kytococcaceae</taxon>
        <taxon>Kytococcus</taxon>
    </lineage>
</organism>
<keyword evidence="4" id="KW-1185">Reference proteome</keyword>
<sequence>MAEPPRDPEQPAPSGEPDDPRPELTVERAATVAEQSIRQAQRAGAFDHLPGAGKPLVGLDSPSDPDWWARDKLRREQADLSQALPVVLRLRREKEGLLGKVLTLPTEERARAHLEDFNARVLHDRRQPVAGPASPPVVSLVDIEEYLVVWRQQAARTARARAAAAAEEGRREEEARRQRAAERAARRERGWGWITRRGSRRGPAR</sequence>
<accession>A0A212U5M3</accession>
<proteinExistence type="predicted"/>
<dbReference type="Proteomes" id="UP000198122">
    <property type="component" value="Unassembled WGS sequence"/>
</dbReference>
<feature type="compositionally biased region" description="Basic and acidic residues" evidence="1">
    <location>
        <begin position="167"/>
        <end position="187"/>
    </location>
</feature>
<feature type="domain" description="DnaJ homologue subfamily C member 28 conserved" evidence="2">
    <location>
        <begin position="32"/>
        <end position="97"/>
    </location>
</feature>
<feature type="region of interest" description="Disordered" evidence="1">
    <location>
        <begin position="163"/>
        <end position="187"/>
    </location>
</feature>
<protein>
    <recommendedName>
        <fullName evidence="2">DnaJ homologue subfamily C member 28 conserved domain-containing protein</fullName>
    </recommendedName>
</protein>
<evidence type="ECO:0000313" key="3">
    <source>
        <dbReference type="EMBL" id="SNC73384.1"/>
    </source>
</evidence>
<name>A0A212U5M3_9MICO</name>
<dbReference type="AlphaFoldDB" id="A0A212U5M3"/>
<reference evidence="3 4" key="1">
    <citation type="submission" date="2017-06" db="EMBL/GenBank/DDBJ databases">
        <authorList>
            <person name="Kim H.J."/>
            <person name="Triplett B.A."/>
        </authorList>
    </citation>
    <scope>NUCLEOTIDE SEQUENCE [LARGE SCALE GENOMIC DNA]</scope>
    <source>
        <strain evidence="3 4">DSM 22179</strain>
    </source>
</reference>
<evidence type="ECO:0000256" key="1">
    <source>
        <dbReference type="SAM" id="MobiDB-lite"/>
    </source>
</evidence>
<feature type="region of interest" description="Disordered" evidence="1">
    <location>
        <begin position="1"/>
        <end position="22"/>
    </location>
</feature>
<dbReference type="OrthoDB" id="3395286at2"/>
<dbReference type="RefSeq" id="WP_088818929.1">
    <property type="nucleotide sequence ID" value="NZ_FYEZ01000003.1"/>
</dbReference>
<evidence type="ECO:0000259" key="2">
    <source>
        <dbReference type="Pfam" id="PF09350"/>
    </source>
</evidence>
<feature type="region of interest" description="Disordered" evidence="1">
    <location>
        <begin position="38"/>
        <end position="63"/>
    </location>
</feature>
<dbReference type="Pfam" id="PF09350">
    <property type="entry name" value="DJC28_CD"/>
    <property type="match status" value="1"/>
</dbReference>
<evidence type="ECO:0000313" key="4">
    <source>
        <dbReference type="Proteomes" id="UP000198122"/>
    </source>
</evidence>
<dbReference type="InterPro" id="IPR018961">
    <property type="entry name" value="DnaJ_homolog_subfam-C_membr-28"/>
</dbReference>